<feature type="compositionally biased region" description="Acidic residues" evidence="4">
    <location>
        <begin position="68"/>
        <end position="83"/>
    </location>
</feature>
<dbReference type="AlphaFoldDB" id="A0A0L6UIE4"/>
<feature type="compositionally biased region" description="Pro residues" evidence="4">
    <location>
        <begin position="809"/>
        <end position="824"/>
    </location>
</feature>
<comment type="caution">
    <text evidence="6">The sequence shown here is derived from an EMBL/GenBank/DDBJ whole genome shotgun (WGS) entry which is preliminary data.</text>
</comment>
<dbReference type="Proteomes" id="UP000037035">
    <property type="component" value="Unassembled WGS sequence"/>
</dbReference>
<dbReference type="OrthoDB" id="271725at2759"/>
<name>A0A0L6UIE4_9BASI</name>
<feature type="compositionally biased region" description="Low complexity" evidence="4">
    <location>
        <begin position="53"/>
        <end position="65"/>
    </location>
</feature>
<accession>A0A0L6UIE4</accession>
<feature type="region of interest" description="Disordered" evidence="4">
    <location>
        <begin position="687"/>
        <end position="764"/>
    </location>
</feature>
<dbReference type="SUPFAM" id="SSF54928">
    <property type="entry name" value="RNA-binding domain, RBD"/>
    <property type="match status" value="1"/>
</dbReference>
<feature type="compositionally biased region" description="Basic and acidic residues" evidence="4">
    <location>
        <begin position="84"/>
        <end position="93"/>
    </location>
</feature>
<dbReference type="GO" id="GO:0003723">
    <property type="term" value="F:RNA binding"/>
    <property type="evidence" value="ECO:0007669"/>
    <property type="project" value="UniProtKB-UniRule"/>
</dbReference>
<proteinExistence type="predicted"/>
<gene>
    <name evidence="6" type="ORF">VP01_595g3</name>
</gene>
<evidence type="ECO:0000256" key="3">
    <source>
        <dbReference type="PROSITE-ProRule" id="PRU00176"/>
    </source>
</evidence>
<feature type="domain" description="RRM" evidence="5">
    <location>
        <begin position="349"/>
        <end position="440"/>
    </location>
</feature>
<dbReference type="PROSITE" id="PS50102">
    <property type="entry name" value="RRM"/>
    <property type="match status" value="1"/>
</dbReference>
<dbReference type="InterPro" id="IPR000504">
    <property type="entry name" value="RRM_dom"/>
</dbReference>
<organism evidence="6 7">
    <name type="scientific">Puccinia sorghi</name>
    <dbReference type="NCBI Taxonomy" id="27349"/>
    <lineage>
        <taxon>Eukaryota</taxon>
        <taxon>Fungi</taxon>
        <taxon>Dikarya</taxon>
        <taxon>Basidiomycota</taxon>
        <taxon>Pucciniomycotina</taxon>
        <taxon>Pucciniomycetes</taxon>
        <taxon>Pucciniales</taxon>
        <taxon>Pucciniaceae</taxon>
        <taxon>Puccinia</taxon>
    </lineage>
</organism>
<feature type="region of interest" description="Disordered" evidence="4">
    <location>
        <begin position="493"/>
        <end position="525"/>
    </location>
</feature>
<dbReference type="STRING" id="27349.A0A0L6UIE4"/>
<reference evidence="6 7" key="1">
    <citation type="submission" date="2015-08" db="EMBL/GenBank/DDBJ databases">
        <title>Next Generation Sequencing and Analysis of the Genome of Puccinia sorghi L Schw, the Causal Agent of Maize Common Rust.</title>
        <authorList>
            <person name="Rochi L."/>
            <person name="Burguener G."/>
            <person name="Darino M."/>
            <person name="Turjanski A."/>
            <person name="Kreff E."/>
            <person name="Dieguez M.J."/>
            <person name="Sacco F."/>
        </authorList>
    </citation>
    <scope>NUCLEOTIDE SEQUENCE [LARGE SCALE GENOMIC DNA]</scope>
    <source>
        <strain evidence="6 7">RO10H11247</strain>
    </source>
</reference>
<feature type="compositionally biased region" description="Low complexity" evidence="4">
    <location>
        <begin position="624"/>
        <end position="638"/>
    </location>
</feature>
<sequence length="824" mass="91095">MDRTSWRRLSLSSTSSSTLISSMKTIRGRRHWQEYEDRKRWEWLDLSDSPRRSFSSECHSGSSSSDPQEAEEEDSGWEEDGEEDRYNADETRWQTHPQPPPTQNQLLTTTSSTPNHHQHLLSFPGFFNPTDQQQDKHLEDGLKFYQPKNRSSKPVMRFRDTNSGKNAIPNRGTIGAGTVQEANFMSSNIYLRPLPSSFTPLDLHELCMSMIRRTPEAKLLTLDPLPDHQDLNLAENTFQQEFRILSVKVMVEEEDQASLGSCKVRICTLHEICLQELCMEKVGKPSTPEAVADEDGGILYYTGFGFCLWNSVEAATSCIEGLRAHGYQASYARESSRGMLASLADPTSANIYLSNLPFHWGEEELGVLFGDTPIASASVVLIVARLLRDRDDEAVGSGASRGVGFVRLACRSDALHFVELLHGMPIPGTKCHLQCRMADSQAQKEYVRQWKRHLRSSLKQQLTLEPPKVPTLPAPAPEDWSREACTPKLKWRNRKVAHKSHSTPANYMAPSESDRRRPHTGGRYTQLAKSGHGLELGGGGSGGFHVVGLGSTAGGFLGFHPAGNHGPRMIPGGHVGVAPPAIPGGHAFHDQPFTPLFPFLPVCHPGGWYHHPTPAGDSPDLNFSPSSETSPTSSKVSPATPAKFPPAHMNWPSPPAGEFMDKPYYYYHHHHHHQRPEIYQPIPDHHLPQIQAHHPSPPCLPPLPPHHHSPNDVFAMGSNSPASGTLHEQKQPPVHDQSPDTNAHTSPAVGQDHHREPSDSSVPNVGLSISTGIFAKNTQNFHHSTLSLNLPDIHISHNPLIHHDLSRINPPPPPDPPPSSSSAS</sequence>
<dbReference type="SMART" id="SM00360">
    <property type="entry name" value="RRM"/>
    <property type="match status" value="1"/>
</dbReference>
<keyword evidence="1" id="KW-0677">Repeat</keyword>
<protein>
    <recommendedName>
        <fullName evidence="5">RRM domain-containing protein</fullName>
    </recommendedName>
</protein>
<dbReference type="InterPro" id="IPR035979">
    <property type="entry name" value="RBD_domain_sf"/>
</dbReference>
<evidence type="ECO:0000313" key="6">
    <source>
        <dbReference type="EMBL" id="KNZ48032.1"/>
    </source>
</evidence>
<dbReference type="VEuPathDB" id="FungiDB:VP01_595g3"/>
<dbReference type="EMBL" id="LAVV01011229">
    <property type="protein sequence ID" value="KNZ48032.1"/>
    <property type="molecule type" value="Genomic_DNA"/>
</dbReference>
<evidence type="ECO:0000256" key="2">
    <source>
        <dbReference type="ARBA" id="ARBA00022884"/>
    </source>
</evidence>
<evidence type="ECO:0000259" key="5">
    <source>
        <dbReference type="PROSITE" id="PS50102"/>
    </source>
</evidence>
<feature type="compositionally biased region" description="Low complexity" evidence="4">
    <location>
        <begin position="7"/>
        <end position="22"/>
    </location>
</feature>
<feature type="region of interest" description="Disordered" evidence="4">
    <location>
        <begin position="802"/>
        <end position="824"/>
    </location>
</feature>
<feature type="region of interest" description="Disordered" evidence="4">
    <location>
        <begin position="48"/>
        <end position="135"/>
    </location>
</feature>
<dbReference type="InterPro" id="IPR012677">
    <property type="entry name" value="Nucleotide-bd_a/b_plait_sf"/>
</dbReference>
<evidence type="ECO:0000256" key="4">
    <source>
        <dbReference type="SAM" id="MobiDB-lite"/>
    </source>
</evidence>
<feature type="region of interest" description="Disordered" evidence="4">
    <location>
        <begin position="1"/>
        <end position="29"/>
    </location>
</feature>
<keyword evidence="7" id="KW-1185">Reference proteome</keyword>
<dbReference type="Gene3D" id="3.30.70.330">
    <property type="match status" value="1"/>
</dbReference>
<feature type="compositionally biased region" description="Pro residues" evidence="4">
    <location>
        <begin position="695"/>
        <end position="704"/>
    </location>
</feature>
<keyword evidence="2 3" id="KW-0694">RNA-binding</keyword>
<evidence type="ECO:0000256" key="1">
    <source>
        <dbReference type="ARBA" id="ARBA00022737"/>
    </source>
</evidence>
<feature type="region of interest" description="Disordered" evidence="4">
    <location>
        <begin position="614"/>
        <end position="648"/>
    </location>
</feature>
<feature type="compositionally biased region" description="Low complexity" evidence="4">
    <location>
        <begin position="103"/>
        <end position="115"/>
    </location>
</feature>
<evidence type="ECO:0000313" key="7">
    <source>
        <dbReference type="Proteomes" id="UP000037035"/>
    </source>
</evidence>
<dbReference type="PANTHER" id="PTHR24012">
    <property type="entry name" value="RNA BINDING PROTEIN"/>
    <property type="match status" value="1"/>
</dbReference>